<dbReference type="Gene3D" id="1.20.1560.10">
    <property type="entry name" value="ABC transporter type 1, transmembrane domain"/>
    <property type="match status" value="2"/>
</dbReference>
<evidence type="ECO:0000313" key="12">
    <source>
        <dbReference type="EMBL" id="KAG2449506.1"/>
    </source>
</evidence>
<keyword evidence="4" id="KW-0547">Nucleotide-binding</keyword>
<dbReference type="PROSITE" id="PS00211">
    <property type="entry name" value="ABC_TRANSPORTER_1"/>
    <property type="match status" value="1"/>
</dbReference>
<dbReference type="GO" id="GO:0016887">
    <property type="term" value="F:ATP hydrolysis activity"/>
    <property type="evidence" value="ECO:0007669"/>
    <property type="project" value="InterPro"/>
</dbReference>
<name>A0A835WM48_9CHLO</name>
<dbReference type="Pfam" id="PF00664">
    <property type="entry name" value="ABC_membrane"/>
    <property type="match status" value="1"/>
</dbReference>
<dbReference type="OrthoDB" id="6500128at2759"/>
<evidence type="ECO:0000256" key="8">
    <source>
        <dbReference type="SAM" id="MobiDB-lite"/>
    </source>
</evidence>
<dbReference type="SUPFAM" id="SSF52540">
    <property type="entry name" value="P-loop containing nucleoside triphosphate hydrolases"/>
    <property type="match status" value="1"/>
</dbReference>
<sequence>MCLALWPVVTVAPDVVSRVLADPATQALPALKALYGFGTSSLDVLAVTLLRTQLLLALMFLVPSTKKNKQQHEQQAAAGKDGAAAAAAAAPDGDTQGQKKDADNKATPRAVSRAEDEKPEYEGKKSESSIHDKVGTAVSALNTASMVFCMVKIVYVALTAPEPLVMWPSRGGSSSGADDDGALSSSLMMNCGLYLTFGCIGACLGGGALVSYCASALVSLRKTLFIDSGKTEEERKKDKADAEEAANDTTADVSVLSAMTQLVWIALPDLPLLALTAAFTLASGQLTTHCVVQQGKMVSYATTEPDLNMFVSTSLRVLALLALDMGVTKLVGFMDGFVEKRLSDRCARDILRKLLFCDKAYFDKHPAAEVIAMLGVNPGSMVYNLFDRSVALINCVCVLVSYTYIMWNTNWRMSVIALVSAPLDLILCGIIYGAINKMFEANCNEASRSSTISSDAVMQLDTVRAFGAEFYGANQVLNGKMQAGDLVTFRQLWDRYSFNMYEIKWACQSIFKYVLCARTAFGMLAYQPKIKYESGKLTLPGGLAGGFEFQDVVFSYPSAPETVILQDLTLSIKPGQTVAFVGASGGGKSSIMRLIQRFYLPTSGSLKLDGHDIGEYNHRWLRRQMSIVSQEPVLFDRSIYRNIIFGLEEHDGEAAPPSIEEVVEAAKQANAHDFIMGLDKGYATKAGAGGSKLSGGQKQRVAIARALVRRPRVLLLDEATSALDAESETVVQEALDRSCKGRTTIVIAHRLATIKNADVIVVVGKGGPAVKETGTYDQLVARGGIFAGLVEKQKLGDIKFKSGSAKWNVATASALSFAKRNRAESLSRLAEEKQGELADKLVTAGVSAQISLMEAA</sequence>
<evidence type="ECO:0000256" key="1">
    <source>
        <dbReference type="ARBA" id="ARBA00004141"/>
    </source>
</evidence>
<dbReference type="FunFam" id="3.40.50.300:FF:000836">
    <property type="entry name" value="ABC transporter B family member 25"/>
    <property type="match status" value="1"/>
</dbReference>
<evidence type="ECO:0000259" key="11">
    <source>
        <dbReference type="PROSITE" id="PS50929"/>
    </source>
</evidence>
<dbReference type="InterPro" id="IPR003593">
    <property type="entry name" value="AAA+_ATPase"/>
</dbReference>
<feature type="transmembrane region" description="Helical" evidence="9">
    <location>
        <begin position="134"/>
        <end position="158"/>
    </location>
</feature>
<feature type="domain" description="ABC transporter" evidence="10">
    <location>
        <begin position="547"/>
        <end position="792"/>
    </location>
</feature>
<dbReference type="GO" id="GO:0016020">
    <property type="term" value="C:membrane"/>
    <property type="evidence" value="ECO:0007669"/>
    <property type="project" value="UniProtKB-SubCell"/>
</dbReference>
<reference evidence="12" key="1">
    <citation type="journal article" date="2020" name="bioRxiv">
        <title>Comparative genomics of Chlamydomonas.</title>
        <authorList>
            <person name="Craig R.J."/>
            <person name="Hasan A.R."/>
            <person name="Ness R.W."/>
            <person name="Keightley P.D."/>
        </authorList>
    </citation>
    <scope>NUCLEOTIDE SEQUENCE</scope>
    <source>
        <strain evidence="12">CCAP 11/173</strain>
    </source>
</reference>
<feature type="region of interest" description="Disordered" evidence="8">
    <location>
        <begin position="70"/>
        <end position="129"/>
    </location>
</feature>
<proteinExistence type="predicted"/>
<dbReference type="EMBL" id="JAEHOD010000014">
    <property type="protein sequence ID" value="KAG2449506.1"/>
    <property type="molecule type" value="Genomic_DNA"/>
</dbReference>
<dbReference type="InterPro" id="IPR027417">
    <property type="entry name" value="P-loop_NTPase"/>
</dbReference>
<dbReference type="PROSITE" id="PS50893">
    <property type="entry name" value="ABC_TRANSPORTER_2"/>
    <property type="match status" value="1"/>
</dbReference>
<feature type="transmembrane region" description="Helical" evidence="9">
    <location>
        <begin position="413"/>
        <end position="435"/>
    </location>
</feature>
<evidence type="ECO:0000256" key="4">
    <source>
        <dbReference type="ARBA" id="ARBA00022741"/>
    </source>
</evidence>
<dbReference type="SMART" id="SM00382">
    <property type="entry name" value="AAA"/>
    <property type="match status" value="1"/>
</dbReference>
<keyword evidence="3 9" id="KW-0812">Transmembrane</keyword>
<dbReference type="InterPro" id="IPR017871">
    <property type="entry name" value="ABC_transporter-like_CS"/>
</dbReference>
<comment type="caution">
    <text evidence="12">The sequence shown here is derived from an EMBL/GenBank/DDBJ whole genome shotgun (WGS) entry which is preliminary data.</text>
</comment>
<dbReference type="InterPro" id="IPR011527">
    <property type="entry name" value="ABC1_TM_dom"/>
</dbReference>
<dbReference type="GO" id="GO:0005524">
    <property type="term" value="F:ATP binding"/>
    <property type="evidence" value="ECO:0007669"/>
    <property type="project" value="UniProtKB-KW"/>
</dbReference>
<evidence type="ECO:0000256" key="7">
    <source>
        <dbReference type="ARBA" id="ARBA00023136"/>
    </source>
</evidence>
<dbReference type="PANTHER" id="PTHR43394">
    <property type="entry name" value="ATP-DEPENDENT PERMEASE MDL1, MITOCHONDRIAL"/>
    <property type="match status" value="1"/>
</dbReference>
<feature type="compositionally biased region" description="Low complexity" evidence="8">
    <location>
        <begin position="76"/>
        <end position="94"/>
    </location>
</feature>
<feature type="compositionally biased region" description="Basic and acidic residues" evidence="8">
    <location>
        <begin position="97"/>
        <end position="129"/>
    </location>
</feature>
<feature type="transmembrane region" description="Helical" evidence="9">
    <location>
        <begin position="45"/>
        <end position="62"/>
    </location>
</feature>
<dbReference type="GO" id="GO:0015421">
    <property type="term" value="F:ABC-type oligopeptide transporter activity"/>
    <property type="evidence" value="ECO:0007669"/>
    <property type="project" value="TreeGrafter"/>
</dbReference>
<dbReference type="Gene3D" id="3.40.50.300">
    <property type="entry name" value="P-loop containing nucleotide triphosphate hydrolases"/>
    <property type="match status" value="1"/>
</dbReference>
<evidence type="ECO:0000256" key="9">
    <source>
        <dbReference type="SAM" id="Phobius"/>
    </source>
</evidence>
<gene>
    <name evidence="12" type="ORF">HYH02_005650</name>
</gene>
<dbReference type="GO" id="GO:0005737">
    <property type="term" value="C:cytoplasm"/>
    <property type="evidence" value="ECO:0007669"/>
    <property type="project" value="UniProtKB-ARBA"/>
</dbReference>
<accession>A0A835WM48</accession>
<keyword evidence="5" id="KW-0067">ATP-binding</keyword>
<dbReference type="CDD" id="cd03249">
    <property type="entry name" value="ABC_MTABC3_MDL1_MDL2"/>
    <property type="match status" value="1"/>
</dbReference>
<keyword evidence="13" id="KW-1185">Reference proteome</keyword>
<evidence type="ECO:0000256" key="5">
    <source>
        <dbReference type="ARBA" id="ARBA00022840"/>
    </source>
</evidence>
<dbReference type="Proteomes" id="UP000613740">
    <property type="component" value="Unassembled WGS sequence"/>
</dbReference>
<feature type="transmembrane region" description="Helical" evidence="9">
    <location>
        <begin position="193"/>
        <end position="220"/>
    </location>
</feature>
<dbReference type="Pfam" id="PF00005">
    <property type="entry name" value="ABC_tran"/>
    <property type="match status" value="1"/>
</dbReference>
<keyword evidence="6 9" id="KW-1133">Transmembrane helix</keyword>
<organism evidence="12 13">
    <name type="scientific">Chlamydomonas schloesseri</name>
    <dbReference type="NCBI Taxonomy" id="2026947"/>
    <lineage>
        <taxon>Eukaryota</taxon>
        <taxon>Viridiplantae</taxon>
        <taxon>Chlorophyta</taxon>
        <taxon>core chlorophytes</taxon>
        <taxon>Chlorophyceae</taxon>
        <taxon>CS clade</taxon>
        <taxon>Chlamydomonadales</taxon>
        <taxon>Chlamydomonadaceae</taxon>
        <taxon>Chlamydomonas</taxon>
    </lineage>
</organism>
<keyword evidence="7 9" id="KW-0472">Membrane</keyword>
<evidence type="ECO:0000256" key="2">
    <source>
        <dbReference type="ARBA" id="ARBA00022448"/>
    </source>
</evidence>
<dbReference type="SUPFAM" id="SSF90123">
    <property type="entry name" value="ABC transporter transmembrane region"/>
    <property type="match status" value="1"/>
</dbReference>
<evidence type="ECO:0000256" key="3">
    <source>
        <dbReference type="ARBA" id="ARBA00022692"/>
    </source>
</evidence>
<dbReference type="AlphaFoldDB" id="A0A835WM48"/>
<protein>
    <submittedName>
        <fullName evidence="12">Uncharacterized protein</fullName>
    </submittedName>
</protein>
<dbReference type="InterPro" id="IPR039421">
    <property type="entry name" value="Type_1_exporter"/>
</dbReference>
<evidence type="ECO:0000313" key="13">
    <source>
        <dbReference type="Proteomes" id="UP000613740"/>
    </source>
</evidence>
<dbReference type="InterPro" id="IPR003439">
    <property type="entry name" value="ABC_transporter-like_ATP-bd"/>
</dbReference>
<keyword evidence="2" id="KW-0813">Transport</keyword>
<evidence type="ECO:0000256" key="6">
    <source>
        <dbReference type="ARBA" id="ARBA00022989"/>
    </source>
</evidence>
<feature type="domain" description="ABC transmembrane type-1" evidence="11">
    <location>
        <begin position="295"/>
        <end position="469"/>
    </location>
</feature>
<dbReference type="PANTHER" id="PTHR43394:SF1">
    <property type="entry name" value="ATP-BINDING CASSETTE SUB-FAMILY B MEMBER 10, MITOCHONDRIAL"/>
    <property type="match status" value="1"/>
</dbReference>
<comment type="subcellular location">
    <subcellularLocation>
        <location evidence="1">Membrane</location>
        <topology evidence="1">Multi-pass membrane protein</topology>
    </subcellularLocation>
</comment>
<evidence type="ECO:0000259" key="10">
    <source>
        <dbReference type="PROSITE" id="PS50893"/>
    </source>
</evidence>
<dbReference type="InterPro" id="IPR036640">
    <property type="entry name" value="ABC1_TM_sf"/>
</dbReference>
<dbReference type="PROSITE" id="PS50929">
    <property type="entry name" value="ABC_TM1F"/>
    <property type="match status" value="1"/>
</dbReference>